<dbReference type="PATRIC" id="fig|1433126.3.peg.1511"/>
<dbReference type="Gene3D" id="3.40.50.1100">
    <property type="match status" value="2"/>
</dbReference>
<dbReference type="eggNOG" id="COG0498">
    <property type="taxonomic scope" value="Bacteria"/>
</dbReference>
<dbReference type="Pfam" id="PF00291">
    <property type="entry name" value="PALP"/>
    <property type="match status" value="1"/>
</dbReference>
<dbReference type="Proteomes" id="UP000027616">
    <property type="component" value="Chromosome I"/>
</dbReference>
<evidence type="ECO:0000256" key="1">
    <source>
        <dbReference type="ARBA" id="ARBA00001933"/>
    </source>
</evidence>
<dbReference type="SUPFAM" id="SSF53686">
    <property type="entry name" value="Tryptophan synthase beta subunit-like PLP-dependent enzymes"/>
    <property type="match status" value="1"/>
</dbReference>
<proteinExistence type="predicted"/>
<feature type="domain" description="Tryptophan synthase beta chain-like PALP" evidence="4">
    <location>
        <begin position="85"/>
        <end position="397"/>
    </location>
</feature>
<comment type="cofactor">
    <cofactor evidence="1">
        <name>pyridoxal 5'-phosphate</name>
        <dbReference type="ChEBI" id="CHEBI:597326"/>
    </cofactor>
</comment>
<evidence type="ECO:0000256" key="2">
    <source>
        <dbReference type="ARBA" id="ARBA00022545"/>
    </source>
</evidence>
<dbReference type="OrthoDB" id="1111116at2"/>
<organism evidence="5 6">
    <name type="scientific">Mucinivorans hirudinis</name>
    <dbReference type="NCBI Taxonomy" id="1433126"/>
    <lineage>
        <taxon>Bacteria</taxon>
        <taxon>Pseudomonadati</taxon>
        <taxon>Bacteroidota</taxon>
        <taxon>Bacteroidia</taxon>
        <taxon>Bacteroidales</taxon>
        <taxon>Rikenellaceae</taxon>
        <taxon>Mucinivorans</taxon>
    </lineage>
</organism>
<keyword evidence="3" id="KW-0663">Pyridoxal phosphate</keyword>
<dbReference type="EC" id="4.2.3.1" evidence="5"/>
<reference evidence="5 6" key="1">
    <citation type="journal article" date="2015" name="Genome Announc.">
        <title>Complete Genome Sequence of the Novel Leech Symbiont Mucinivorans hirudinis M3T.</title>
        <authorList>
            <person name="Nelson M.C."/>
            <person name="Bomar L."/>
            <person name="Graf J."/>
        </authorList>
    </citation>
    <scope>NUCLEOTIDE SEQUENCE [LARGE SCALE GENOMIC DNA]</scope>
    <source>
        <strain evidence="6">M3</strain>
    </source>
</reference>
<dbReference type="InterPro" id="IPR022401">
    <property type="entry name" value="Cysteate_synthase"/>
</dbReference>
<dbReference type="HOGENOM" id="CLU_666687_0_0_10"/>
<dbReference type="STRING" id="1433126.BN938_1527"/>
<keyword evidence="5" id="KW-0456">Lyase</keyword>
<dbReference type="InterPro" id="IPR036052">
    <property type="entry name" value="TrpB-like_PALP_sf"/>
</dbReference>
<dbReference type="NCBIfam" id="TIGR03844">
    <property type="entry name" value="cysteate_syn"/>
    <property type="match status" value="1"/>
</dbReference>
<keyword evidence="2" id="KW-0174">Coenzyme M biosynthesis</keyword>
<dbReference type="AlphaFoldDB" id="A0A060RD95"/>
<gene>
    <name evidence="5" type="ORF">BN938_1527</name>
</gene>
<sequence>MQRSQKARFTKMKYRLKTFSTSREFDDAGWLLDDEQCVTPSLIRALYRERQIRFGDKIEGIFRFEDWLPTHRRLSGSCAPVTYKSEGLARHLGLKNLYITLSGYYPQRGVTMSSATFKETEAYTVCARMDRHERRTLVVASAGNTARAFARVCSENNIPLLLCVPLDYIDSLWSEKPLNDCVKMVCVESGADYFDAIHLSNVVVKSEKFFAEGGAKNVARRDGMATTMLSATEFIGRIPDYYFQAVGSGTGAIAAWEANLRLIEDGRFGDHKARLVLSQNVPFTPMCDAWNSGERALADYPEDEARRDAGEIIAKVLSNRRPPYSIAGGLFDALTDTAGVFTKHTNEEVETAMALFERLEGVDIFPAAGTAVASLLSYFGENRGALEKGNVMLNITGGGYERLKQERELIPMKPCHIFKITDSQQEILDIVENL</sequence>
<dbReference type="KEGG" id="rbc:BN938_1527"/>
<dbReference type="GO" id="GO:0004795">
    <property type="term" value="F:threonine synthase activity"/>
    <property type="evidence" value="ECO:0007669"/>
    <property type="project" value="UniProtKB-EC"/>
</dbReference>
<dbReference type="EMBL" id="HG934468">
    <property type="protein sequence ID" value="CDN31614.1"/>
    <property type="molecule type" value="Genomic_DNA"/>
</dbReference>
<protein>
    <submittedName>
        <fullName evidence="5">Threonine synthase</fullName>
        <ecNumber evidence="5">4.2.3.1</ecNumber>
    </submittedName>
</protein>
<evidence type="ECO:0000313" key="6">
    <source>
        <dbReference type="Proteomes" id="UP000027616"/>
    </source>
</evidence>
<name>A0A060RD95_9BACT</name>
<dbReference type="InterPro" id="IPR001926">
    <property type="entry name" value="TrpB-like_PALP"/>
</dbReference>
<dbReference type="GO" id="GO:0019295">
    <property type="term" value="P:coenzyme M biosynthetic process"/>
    <property type="evidence" value="ECO:0007669"/>
    <property type="project" value="UniProtKB-KW"/>
</dbReference>
<keyword evidence="6" id="KW-1185">Reference proteome</keyword>
<dbReference type="GO" id="GO:0016765">
    <property type="term" value="F:transferase activity, transferring alkyl or aryl (other than methyl) groups"/>
    <property type="evidence" value="ECO:0007669"/>
    <property type="project" value="InterPro"/>
</dbReference>
<accession>A0A060RD95</accession>
<evidence type="ECO:0000256" key="3">
    <source>
        <dbReference type="ARBA" id="ARBA00022898"/>
    </source>
</evidence>
<evidence type="ECO:0000313" key="5">
    <source>
        <dbReference type="EMBL" id="CDN31614.1"/>
    </source>
</evidence>
<evidence type="ECO:0000259" key="4">
    <source>
        <dbReference type="Pfam" id="PF00291"/>
    </source>
</evidence>